<dbReference type="PROSITE" id="PS51031">
    <property type="entry name" value="BESS"/>
    <property type="match status" value="1"/>
</dbReference>
<dbReference type="AlphaFoldDB" id="A0AAV0XZM3"/>
<feature type="chain" id="PRO_5043594901" description="BESS domain-containing protein" evidence="2">
    <location>
        <begin position="28"/>
        <end position="195"/>
    </location>
</feature>
<gene>
    <name evidence="4" type="ORF">MEUPH1_LOCUS26500</name>
</gene>
<evidence type="ECO:0000256" key="1">
    <source>
        <dbReference type="PROSITE-ProRule" id="PRU00371"/>
    </source>
</evidence>
<keyword evidence="1" id="KW-0539">Nucleus</keyword>
<dbReference type="InterPro" id="IPR004210">
    <property type="entry name" value="BESS_motif"/>
</dbReference>
<name>A0AAV0XZM3_9HEMI</name>
<dbReference type="GO" id="GO:0005634">
    <property type="term" value="C:nucleus"/>
    <property type="evidence" value="ECO:0007669"/>
    <property type="project" value="UniProtKB-SubCell"/>
</dbReference>
<dbReference type="GO" id="GO:0003677">
    <property type="term" value="F:DNA binding"/>
    <property type="evidence" value="ECO:0007669"/>
    <property type="project" value="InterPro"/>
</dbReference>
<accession>A0AAV0XZM3</accession>
<evidence type="ECO:0000313" key="4">
    <source>
        <dbReference type="EMBL" id="CAI6372656.1"/>
    </source>
</evidence>
<dbReference type="Pfam" id="PF02944">
    <property type="entry name" value="BESS"/>
    <property type="match status" value="1"/>
</dbReference>
<organism evidence="4 5">
    <name type="scientific">Macrosiphum euphorbiae</name>
    <name type="common">potato aphid</name>
    <dbReference type="NCBI Taxonomy" id="13131"/>
    <lineage>
        <taxon>Eukaryota</taxon>
        <taxon>Metazoa</taxon>
        <taxon>Ecdysozoa</taxon>
        <taxon>Arthropoda</taxon>
        <taxon>Hexapoda</taxon>
        <taxon>Insecta</taxon>
        <taxon>Pterygota</taxon>
        <taxon>Neoptera</taxon>
        <taxon>Paraneoptera</taxon>
        <taxon>Hemiptera</taxon>
        <taxon>Sternorrhyncha</taxon>
        <taxon>Aphidomorpha</taxon>
        <taxon>Aphidoidea</taxon>
        <taxon>Aphididae</taxon>
        <taxon>Macrosiphini</taxon>
        <taxon>Macrosiphum</taxon>
    </lineage>
</organism>
<dbReference type="EMBL" id="CARXXK010001059">
    <property type="protein sequence ID" value="CAI6372656.1"/>
    <property type="molecule type" value="Genomic_DNA"/>
</dbReference>
<comment type="subcellular location">
    <subcellularLocation>
        <location evidence="1">Nucleus</location>
    </subcellularLocation>
</comment>
<reference evidence="4 5" key="1">
    <citation type="submission" date="2023-01" db="EMBL/GenBank/DDBJ databases">
        <authorList>
            <person name="Whitehead M."/>
        </authorList>
    </citation>
    <scope>NUCLEOTIDE SEQUENCE [LARGE SCALE GENOMIC DNA]</scope>
</reference>
<feature type="domain" description="BESS" evidence="3">
    <location>
        <begin position="53"/>
        <end position="92"/>
    </location>
</feature>
<proteinExistence type="predicted"/>
<comment type="caution">
    <text evidence="4">The sequence shown here is derived from an EMBL/GenBank/DDBJ whole genome shotgun (WGS) entry which is preliminary data.</text>
</comment>
<feature type="signal peptide" evidence="2">
    <location>
        <begin position="1"/>
        <end position="27"/>
    </location>
</feature>
<protein>
    <recommendedName>
        <fullName evidence="3">BESS domain-containing protein</fullName>
    </recommendedName>
</protein>
<evidence type="ECO:0000256" key="2">
    <source>
        <dbReference type="SAM" id="SignalP"/>
    </source>
</evidence>
<evidence type="ECO:0000313" key="5">
    <source>
        <dbReference type="Proteomes" id="UP001160148"/>
    </source>
</evidence>
<sequence>MMKIVSKLKIRLIMIYLSVNLLHLCLRKKKENVTPFQNSLLYALKNPPTTVEDDSDKQFLLSFLPGIKRFTEDQKMEFKFQFHQLYRNFIRSITAVPQATHIHPNYSNSTNITNTPYQMQHQYFSQNTLAQPQQSICQQENYRISTPQPSSSRYINQQPYQPPLHTPSFSSFPLLPSAFLSTGPNQSAPYIHLCE</sequence>
<dbReference type="Proteomes" id="UP001160148">
    <property type="component" value="Unassembled WGS sequence"/>
</dbReference>
<evidence type="ECO:0000259" key="3">
    <source>
        <dbReference type="PROSITE" id="PS51031"/>
    </source>
</evidence>
<keyword evidence="5" id="KW-1185">Reference proteome</keyword>
<keyword evidence="2" id="KW-0732">Signal</keyword>